<evidence type="ECO:0000313" key="7">
    <source>
        <dbReference type="Proteomes" id="UP000009168"/>
    </source>
</evidence>
<feature type="compositionally biased region" description="Polar residues" evidence="5">
    <location>
        <begin position="280"/>
        <end position="296"/>
    </location>
</feature>
<dbReference type="GeneID" id="7834519"/>
<protein>
    <submittedName>
        <fullName evidence="6">B-box zinc finger protein</fullName>
    </submittedName>
</protein>
<accession>I7M7H4</accession>
<dbReference type="PANTHER" id="PTHR19848">
    <property type="entry name" value="WD40 REPEAT PROTEIN"/>
    <property type="match status" value="1"/>
</dbReference>
<keyword evidence="1 3" id="KW-0853">WD repeat</keyword>
<evidence type="ECO:0000256" key="1">
    <source>
        <dbReference type="ARBA" id="ARBA00022574"/>
    </source>
</evidence>
<dbReference type="Gene3D" id="3.30.160.60">
    <property type="entry name" value="Classic Zinc Finger"/>
    <property type="match status" value="1"/>
</dbReference>
<feature type="compositionally biased region" description="Low complexity" evidence="5">
    <location>
        <begin position="263"/>
        <end position="279"/>
    </location>
</feature>
<dbReference type="PROSITE" id="PS50294">
    <property type="entry name" value="WD_REPEATS_REGION"/>
    <property type="match status" value="2"/>
</dbReference>
<feature type="region of interest" description="Disordered" evidence="5">
    <location>
        <begin position="553"/>
        <end position="602"/>
    </location>
</feature>
<dbReference type="CDD" id="cd19756">
    <property type="entry name" value="Bbox2"/>
    <property type="match status" value="1"/>
</dbReference>
<dbReference type="InterPro" id="IPR019775">
    <property type="entry name" value="WD40_repeat_CS"/>
</dbReference>
<dbReference type="RefSeq" id="XP_001013251.1">
    <property type="nucleotide sequence ID" value="XM_001013251.2"/>
</dbReference>
<feature type="compositionally biased region" description="Basic and acidic residues" evidence="5">
    <location>
        <begin position="300"/>
        <end position="314"/>
    </location>
</feature>
<feature type="region of interest" description="Disordered" evidence="5">
    <location>
        <begin position="263"/>
        <end position="314"/>
    </location>
</feature>
<dbReference type="eggNOG" id="KOG0274">
    <property type="taxonomic scope" value="Eukaryota"/>
</dbReference>
<keyword evidence="2" id="KW-0677">Repeat</keyword>
<dbReference type="Pfam" id="PF00400">
    <property type="entry name" value="WD40"/>
    <property type="match status" value="4"/>
</dbReference>
<feature type="compositionally biased region" description="Low complexity" evidence="5">
    <location>
        <begin position="337"/>
        <end position="357"/>
    </location>
</feature>
<dbReference type="PROSITE" id="PS50082">
    <property type="entry name" value="WD_REPEATS_2"/>
    <property type="match status" value="3"/>
</dbReference>
<evidence type="ECO:0000256" key="5">
    <source>
        <dbReference type="SAM" id="MobiDB-lite"/>
    </source>
</evidence>
<feature type="repeat" description="WD" evidence="3">
    <location>
        <begin position="842"/>
        <end position="877"/>
    </location>
</feature>
<keyword evidence="7" id="KW-1185">Reference proteome</keyword>
<feature type="coiled-coil region" evidence="4">
    <location>
        <begin position="73"/>
        <end position="100"/>
    </location>
</feature>
<evidence type="ECO:0000313" key="6">
    <source>
        <dbReference type="EMBL" id="EAR93006.1"/>
    </source>
</evidence>
<dbReference type="STRING" id="312017.I7M7H4"/>
<reference evidence="7" key="1">
    <citation type="journal article" date="2006" name="PLoS Biol.">
        <title>Macronuclear genome sequence of the ciliate Tetrahymena thermophila, a model eukaryote.</title>
        <authorList>
            <person name="Eisen J.A."/>
            <person name="Coyne R.S."/>
            <person name="Wu M."/>
            <person name="Wu D."/>
            <person name="Thiagarajan M."/>
            <person name="Wortman J.R."/>
            <person name="Badger J.H."/>
            <person name="Ren Q."/>
            <person name="Amedeo P."/>
            <person name="Jones K.M."/>
            <person name="Tallon L.J."/>
            <person name="Delcher A.L."/>
            <person name="Salzberg S.L."/>
            <person name="Silva J.C."/>
            <person name="Haas B.J."/>
            <person name="Majoros W.H."/>
            <person name="Farzad M."/>
            <person name="Carlton J.M."/>
            <person name="Smith R.K. Jr."/>
            <person name="Garg J."/>
            <person name="Pearlman R.E."/>
            <person name="Karrer K.M."/>
            <person name="Sun L."/>
            <person name="Manning G."/>
            <person name="Elde N.C."/>
            <person name="Turkewitz A.P."/>
            <person name="Asai D.J."/>
            <person name="Wilkes D.E."/>
            <person name="Wang Y."/>
            <person name="Cai H."/>
            <person name="Collins K."/>
            <person name="Stewart B.A."/>
            <person name="Lee S.R."/>
            <person name="Wilamowska K."/>
            <person name="Weinberg Z."/>
            <person name="Ruzzo W.L."/>
            <person name="Wloga D."/>
            <person name="Gaertig J."/>
            <person name="Frankel J."/>
            <person name="Tsao C.-C."/>
            <person name="Gorovsky M.A."/>
            <person name="Keeling P.J."/>
            <person name="Waller R.F."/>
            <person name="Patron N.J."/>
            <person name="Cherry J.M."/>
            <person name="Stover N.A."/>
            <person name="Krieger C.J."/>
            <person name="del Toro C."/>
            <person name="Ryder H.F."/>
            <person name="Williamson S.C."/>
            <person name="Barbeau R.A."/>
            <person name="Hamilton E.P."/>
            <person name="Orias E."/>
        </authorList>
    </citation>
    <scope>NUCLEOTIDE SEQUENCE [LARGE SCALE GENOMIC DNA]</scope>
    <source>
        <strain evidence="7">SB210</strain>
    </source>
</reference>
<dbReference type="PANTHER" id="PTHR19848:SF8">
    <property type="entry name" value="F-BOX AND WD REPEAT DOMAIN CONTAINING 7"/>
    <property type="match status" value="1"/>
</dbReference>
<dbReference type="InterPro" id="IPR036322">
    <property type="entry name" value="WD40_repeat_dom_sf"/>
</dbReference>
<evidence type="ECO:0000256" key="3">
    <source>
        <dbReference type="PROSITE-ProRule" id="PRU00221"/>
    </source>
</evidence>
<evidence type="ECO:0000256" key="2">
    <source>
        <dbReference type="ARBA" id="ARBA00022737"/>
    </source>
</evidence>
<dbReference type="SUPFAM" id="SSF50978">
    <property type="entry name" value="WD40 repeat-like"/>
    <property type="match status" value="1"/>
</dbReference>
<dbReference type="HOGENOM" id="CLU_329163_0_0_1"/>
<proteinExistence type="predicted"/>
<feature type="compositionally biased region" description="Polar residues" evidence="5">
    <location>
        <begin position="682"/>
        <end position="696"/>
    </location>
</feature>
<evidence type="ECO:0000256" key="4">
    <source>
        <dbReference type="SAM" id="Coils"/>
    </source>
</evidence>
<dbReference type="InParanoid" id="I7M7H4"/>
<feature type="repeat" description="WD" evidence="3">
    <location>
        <begin position="799"/>
        <end position="831"/>
    </location>
</feature>
<keyword evidence="4" id="KW-0175">Coiled coil</keyword>
<dbReference type="KEGG" id="tet:TTHERM_00297180"/>
<dbReference type="EMBL" id="GG662740">
    <property type="protein sequence ID" value="EAR93006.1"/>
    <property type="molecule type" value="Genomic_DNA"/>
</dbReference>
<dbReference type="InterPro" id="IPR001680">
    <property type="entry name" value="WD40_rpt"/>
</dbReference>
<feature type="region of interest" description="Disordered" evidence="5">
    <location>
        <begin position="673"/>
        <end position="696"/>
    </location>
</feature>
<dbReference type="Gene3D" id="2.130.10.10">
    <property type="entry name" value="YVTN repeat-like/Quinoprotein amine dehydrogenase"/>
    <property type="match status" value="1"/>
</dbReference>
<organism evidence="6 7">
    <name type="scientific">Tetrahymena thermophila (strain SB210)</name>
    <dbReference type="NCBI Taxonomy" id="312017"/>
    <lineage>
        <taxon>Eukaryota</taxon>
        <taxon>Sar</taxon>
        <taxon>Alveolata</taxon>
        <taxon>Ciliophora</taxon>
        <taxon>Intramacronucleata</taxon>
        <taxon>Oligohymenophorea</taxon>
        <taxon>Hymenostomatida</taxon>
        <taxon>Tetrahymenina</taxon>
        <taxon>Tetrahymenidae</taxon>
        <taxon>Tetrahymena</taxon>
    </lineage>
</organism>
<sequence>MIQQGNYNLRQQDHSLFCNLQNHEGSQLSYVCIQNGCIDRGLVCQICATTAHKDHNIQPLTMFLNTYKESCQLSQAIQELKRDSQKLELIQQELSNYLDNFSQSLQEIVLSAKKRISTNIECDRELIDSIFEVEQKHLDHINQIESQMINQPGEAQEKIQQLISRLKYNNNQNDSSRFQVTTFREDNIKAILLLTRKNNSIRNNILSETPKFAKDLYLYLRQIDQALEAYDAKRANQNLNNQSQLDITATNRSVSPMQGISYSTTVQQSPQPQQQGTSPRSASGSRTNIFSRQGPSIRSRMTDDKQEKTGEEQQRMIAQNGMQSYKSVNANPKEILQKNNSNSGSQSNLNKQNQQQQNSILPVSYLTSQQMNQPLSQNQQISQEQLQQNVQLNQQPQKINNDPIYIQQQYQIQQQPQKQHQPQQNQSAIFQPQKQLPIQQKQQNLSSKQDNNLPEQQQILSQQNTNKQQLANPRFIQSNQIENQEQLEQLNLIQKQVPSSLAQQKIIHSFQNDNLNSLEQIAQQPFKEKQDKNNLSQQPQKQLQLNQMPELIDPTIVSGSGNHNFSSRPKKNTSNSPLPRPVQKLNTNLPAQDQNSQAPKIGSHSMIQSINLKENENLNTQLSENRPKEASVNAITHNYITKSDSKGRNQNIQIDTFHQNIDINKFLQNQIKPATPPKHSPKQLQINSSSPLQNKFNIEKKQFKNDSTIRSSYNVNSASFNNGGGGSKSNLNTSPQSQNASYLDLSRVAYNQIQQSMQMSHDGKIKSIELIGNDKIASGGDDKLIKIWERTQYKLLNTLEGHNASITVIKYHNMSRILASGGDDDLIIIWKPVPVLQKVHILKGHEDSITSMAFQNERTLISSSKDMKLIVWDIEKGLGKNKLDYSESIINEISIYNKMILCVSEKYVQFWELSTYKLFKKVEAHDDTINQISLIHRKRKAQIYIVTCSNDGCIYVWDGDNQYDEVDQIKEESSWSIKCFDYNSHYDLIVYGCNSKVDSQSKVVVYSLEQQKITQTISHYTDFINQIKCIYKDIYIALENNFIDNVKIQKNQPSLDY</sequence>
<dbReference type="SMART" id="SM00320">
    <property type="entry name" value="WD40"/>
    <property type="match status" value="4"/>
</dbReference>
<dbReference type="OrthoDB" id="10251381at2759"/>
<gene>
    <name evidence="6" type="ORF">TTHERM_00297180</name>
</gene>
<dbReference type="AlphaFoldDB" id="I7M7H4"/>
<dbReference type="PROSITE" id="PS00678">
    <property type="entry name" value="WD_REPEATS_1"/>
    <property type="match status" value="1"/>
</dbReference>
<name>I7M7H4_TETTS</name>
<feature type="compositionally biased region" description="Polar residues" evidence="5">
    <location>
        <begin position="584"/>
        <end position="598"/>
    </location>
</feature>
<dbReference type="InterPro" id="IPR015943">
    <property type="entry name" value="WD40/YVTN_repeat-like_dom_sf"/>
</dbReference>
<feature type="region of interest" description="Disordered" evidence="5">
    <location>
        <begin position="335"/>
        <end position="357"/>
    </location>
</feature>
<dbReference type="Proteomes" id="UP000009168">
    <property type="component" value="Unassembled WGS sequence"/>
</dbReference>
<feature type="compositionally biased region" description="Polar residues" evidence="5">
    <location>
        <begin position="557"/>
        <end position="577"/>
    </location>
</feature>
<feature type="repeat" description="WD" evidence="3">
    <location>
        <begin position="758"/>
        <end position="798"/>
    </location>
</feature>